<name>A0AAP2ZBE8_9EURY</name>
<evidence type="ECO:0000313" key="3">
    <source>
        <dbReference type="Proteomes" id="UP001321047"/>
    </source>
</evidence>
<dbReference type="EMBL" id="JAOPJZ010000028">
    <property type="protein sequence ID" value="MCU4754056.1"/>
    <property type="molecule type" value="Genomic_DNA"/>
</dbReference>
<evidence type="ECO:0000313" key="2">
    <source>
        <dbReference type="EMBL" id="MCU4754056.1"/>
    </source>
</evidence>
<accession>A0AAP2ZBE8</accession>
<evidence type="ECO:0000256" key="1">
    <source>
        <dbReference type="SAM" id="MobiDB-lite"/>
    </source>
</evidence>
<dbReference type="AlphaFoldDB" id="A0AAP2ZBE8"/>
<protein>
    <submittedName>
        <fullName evidence="2">Uncharacterized protein</fullName>
    </submittedName>
</protein>
<dbReference type="Proteomes" id="UP001321047">
    <property type="component" value="Unassembled WGS sequence"/>
</dbReference>
<feature type="compositionally biased region" description="Polar residues" evidence="1">
    <location>
        <begin position="23"/>
        <end position="38"/>
    </location>
</feature>
<gene>
    <name evidence="2" type="ORF">OB919_19080</name>
</gene>
<comment type="caution">
    <text evidence="2">The sequence shown here is derived from an EMBL/GenBank/DDBJ whole genome shotgun (WGS) entry which is preliminary data.</text>
</comment>
<keyword evidence="3" id="KW-1185">Reference proteome</keyword>
<reference evidence="2 3" key="1">
    <citation type="submission" date="2022-09" db="EMBL/GenBank/DDBJ databases">
        <title>Enrichment on poylsaccharides allowed isolation of novel metabolic and taxonomic groups of Haloarchaea.</title>
        <authorList>
            <person name="Sorokin D.Y."/>
            <person name="Elcheninov A.G."/>
            <person name="Khizhniak T.V."/>
            <person name="Kolganova T.V."/>
            <person name="Kublanov I.V."/>
        </authorList>
    </citation>
    <scope>NUCLEOTIDE SEQUENCE [LARGE SCALE GENOMIC DNA]</scope>
    <source>
        <strain evidence="2 3">AArc-curdl1</strain>
    </source>
</reference>
<organism evidence="2 3">
    <name type="scientific">Natronosalvus hydrolyticus</name>
    <dbReference type="NCBI Taxonomy" id="2979988"/>
    <lineage>
        <taxon>Archaea</taxon>
        <taxon>Methanobacteriati</taxon>
        <taxon>Methanobacteriota</taxon>
        <taxon>Stenosarchaea group</taxon>
        <taxon>Halobacteria</taxon>
        <taxon>Halobacteriales</taxon>
        <taxon>Natrialbaceae</taxon>
        <taxon>Natronosalvus</taxon>
    </lineage>
</organism>
<dbReference type="RefSeq" id="WP_342810361.1">
    <property type="nucleotide sequence ID" value="NZ_JAOPJZ010000028.1"/>
</dbReference>
<feature type="region of interest" description="Disordered" evidence="1">
    <location>
        <begin position="1"/>
        <end position="40"/>
    </location>
</feature>
<sequence length="356" mass="37742">MEPIHLSRTEQDESTHKDPRTSPADQATEEGTPSSSSALERRSVLKGLAVCAVPFVAGQSVAGESGSEDATYGNGGYGAGAYGGVDSDAPVTDDPDPLERTILIDGIGTTGESQYEIEIDGTVEPSTYKGASIDETTVIEDGHVSGSVTGWRDAFRFDGEIESLTVDGSARVYVDDDRVDPVEYGGESVSVLTFVGNGVPSRYRVTVDGDLEVLEGDAELTASGDTATGSIETDVHRLQFTGDLLECTFEEGGTQVYLDDERIDPEEYDGTEQLPHLIVFDGTGADDSSHYAFSVSEGVEQSTDDGATKTTGSVIDGNEVRGSVEAGEKTAYRFDGEIETFSLVGTADVDVSYDRW</sequence>
<feature type="compositionally biased region" description="Basic and acidic residues" evidence="1">
    <location>
        <begin position="1"/>
        <end position="20"/>
    </location>
</feature>
<proteinExistence type="predicted"/>